<comment type="catalytic activity">
    <reaction evidence="12">
        <text>Couples ATP hydrolysis with the unwinding of duplex DNA by translocating in the 3'-5' direction.</text>
        <dbReference type="EC" id="5.6.2.4"/>
    </reaction>
</comment>
<dbReference type="GO" id="GO:0006310">
    <property type="term" value="P:DNA recombination"/>
    <property type="evidence" value="ECO:0007669"/>
    <property type="project" value="InterPro"/>
</dbReference>
<dbReference type="Pfam" id="PF18319">
    <property type="entry name" value="Zn_ribbon_PriA"/>
    <property type="match status" value="1"/>
</dbReference>
<evidence type="ECO:0000256" key="2">
    <source>
        <dbReference type="ARBA" id="ARBA00022705"/>
    </source>
</evidence>
<evidence type="ECO:0000256" key="12">
    <source>
        <dbReference type="HAMAP-Rule" id="MF_00983"/>
    </source>
</evidence>
<dbReference type="InterPro" id="IPR014001">
    <property type="entry name" value="Helicase_ATP-bd"/>
</dbReference>
<name>A0A2S0KMD8_9FIRM</name>
<keyword evidence="16" id="KW-1185">Reference proteome</keyword>
<dbReference type="OrthoDB" id="9759544at2"/>
<feature type="binding site" evidence="12">
    <location>
        <position position="540"/>
    </location>
    <ligand>
        <name>Zn(2+)</name>
        <dbReference type="ChEBI" id="CHEBI:29105"/>
        <label>1</label>
    </ligand>
</feature>
<proteinExistence type="inferred from homology"/>
<evidence type="ECO:0000256" key="1">
    <source>
        <dbReference type="ARBA" id="ARBA00022515"/>
    </source>
</evidence>
<comment type="subunit">
    <text evidence="12">Component of the replication restart primosome.</text>
</comment>
<dbReference type="InterPro" id="IPR011545">
    <property type="entry name" value="DEAD/DEAH_box_helicase_dom"/>
</dbReference>
<feature type="domain" description="Helicase C-terminal" evidence="14">
    <location>
        <begin position="572"/>
        <end position="726"/>
    </location>
</feature>
<keyword evidence="5 12" id="KW-0378">Hydrolase</keyword>
<feature type="binding site" evidence="12">
    <location>
        <position position="564"/>
    </location>
    <ligand>
        <name>Zn(2+)</name>
        <dbReference type="ChEBI" id="CHEBI:29105"/>
        <label>2</label>
    </ligand>
</feature>
<feature type="binding site" evidence="12">
    <location>
        <position position="577"/>
    </location>
    <ligand>
        <name>Zn(2+)</name>
        <dbReference type="ChEBI" id="CHEBI:29105"/>
        <label>1</label>
    </ligand>
</feature>
<dbReference type="Gene3D" id="3.40.1440.60">
    <property type="entry name" value="PriA, 3(prime) DNA-binding domain"/>
    <property type="match status" value="1"/>
</dbReference>
<keyword evidence="6 12" id="KW-0347">Helicase</keyword>
<dbReference type="SMART" id="SM00490">
    <property type="entry name" value="HELICc"/>
    <property type="match status" value="1"/>
</dbReference>
<dbReference type="NCBIfam" id="TIGR00595">
    <property type="entry name" value="priA"/>
    <property type="match status" value="1"/>
</dbReference>
<evidence type="ECO:0000256" key="7">
    <source>
        <dbReference type="ARBA" id="ARBA00022833"/>
    </source>
</evidence>
<keyword evidence="2 12" id="KW-0235">DNA replication</keyword>
<dbReference type="InterPro" id="IPR040498">
    <property type="entry name" value="PriA_CRR"/>
</dbReference>
<evidence type="ECO:0000256" key="10">
    <source>
        <dbReference type="ARBA" id="ARBA00023235"/>
    </source>
</evidence>
<dbReference type="PROSITE" id="PS51194">
    <property type="entry name" value="HELICASE_CTER"/>
    <property type="match status" value="1"/>
</dbReference>
<evidence type="ECO:0000256" key="8">
    <source>
        <dbReference type="ARBA" id="ARBA00022840"/>
    </source>
</evidence>
<comment type="similarity">
    <text evidence="12">Belongs to the helicase family. PriA subfamily.</text>
</comment>
<dbReference type="InterPro" id="IPR042115">
    <property type="entry name" value="PriA_3primeBD_sf"/>
</dbReference>
<dbReference type="CDD" id="cd17929">
    <property type="entry name" value="DEXHc_priA"/>
    <property type="match status" value="1"/>
</dbReference>
<dbReference type="GO" id="GO:0043138">
    <property type="term" value="F:3'-5' DNA helicase activity"/>
    <property type="evidence" value="ECO:0007669"/>
    <property type="project" value="UniProtKB-EC"/>
</dbReference>
<evidence type="ECO:0000313" key="15">
    <source>
        <dbReference type="EMBL" id="AVM42177.1"/>
    </source>
</evidence>
<evidence type="ECO:0000259" key="13">
    <source>
        <dbReference type="PROSITE" id="PS51192"/>
    </source>
</evidence>
<dbReference type="GO" id="GO:1990077">
    <property type="term" value="C:primosome complex"/>
    <property type="evidence" value="ECO:0007669"/>
    <property type="project" value="UniProtKB-UniRule"/>
</dbReference>
<evidence type="ECO:0000256" key="11">
    <source>
        <dbReference type="ARBA" id="ARBA00048988"/>
    </source>
</evidence>
<feature type="binding site" evidence="12">
    <location>
        <position position="567"/>
    </location>
    <ligand>
        <name>Zn(2+)</name>
        <dbReference type="ChEBI" id="CHEBI:29105"/>
        <label>2</label>
    </ligand>
</feature>
<organism evidence="15 16">
    <name type="scientific">Fastidiosipila sanguinis</name>
    <dbReference type="NCBI Taxonomy" id="236753"/>
    <lineage>
        <taxon>Bacteria</taxon>
        <taxon>Bacillati</taxon>
        <taxon>Bacillota</taxon>
        <taxon>Clostridia</taxon>
        <taxon>Eubacteriales</taxon>
        <taxon>Oscillospiraceae</taxon>
        <taxon>Fastidiosipila</taxon>
    </lineage>
</organism>
<feature type="binding site" evidence="12">
    <location>
        <position position="580"/>
    </location>
    <ligand>
        <name>Zn(2+)</name>
        <dbReference type="ChEBI" id="CHEBI:29105"/>
        <label>1</label>
    </ligand>
</feature>
<feature type="binding site" evidence="12">
    <location>
        <position position="546"/>
    </location>
    <ligand>
        <name>Zn(2+)</name>
        <dbReference type="ChEBI" id="CHEBI:29105"/>
        <label>2</label>
    </ligand>
</feature>
<dbReference type="PANTHER" id="PTHR30580:SF0">
    <property type="entry name" value="PRIMOSOMAL PROTEIN N"/>
    <property type="match status" value="1"/>
</dbReference>
<evidence type="ECO:0000256" key="3">
    <source>
        <dbReference type="ARBA" id="ARBA00022723"/>
    </source>
</evidence>
<dbReference type="EC" id="5.6.2.4" evidence="12"/>
<dbReference type="Pfam" id="PF00270">
    <property type="entry name" value="DEAD"/>
    <property type="match status" value="1"/>
</dbReference>
<feature type="domain" description="Helicase ATP-binding" evidence="13">
    <location>
        <begin position="309"/>
        <end position="475"/>
    </location>
</feature>
<dbReference type="SMART" id="SM00487">
    <property type="entry name" value="DEXDc"/>
    <property type="match status" value="1"/>
</dbReference>
<evidence type="ECO:0000256" key="6">
    <source>
        <dbReference type="ARBA" id="ARBA00022806"/>
    </source>
</evidence>
<keyword evidence="1 12" id="KW-0639">Primosome</keyword>
<gene>
    <name evidence="12 15" type="primary">priA</name>
    <name evidence="15" type="ORF">C5Q98_02540</name>
</gene>
<comment type="catalytic activity">
    <reaction evidence="11 12">
        <text>ATP + H2O = ADP + phosphate + H(+)</text>
        <dbReference type="Rhea" id="RHEA:13065"/>
        <dbReference type="ChEBI" id="CHEBI:15377"/>
        <dbReference type="ChEBI" id="CHEBI:15378"/>
        <dbReference type="ChEBI" id="CHEBI:30616"/>
        <dbReference type="ChEBI" id="CHEBI:43474"/>
        <dbReference type="ChEBI" id="CHEBI:456216"/>
        <dbReference type="EC" id="5.6.2.4"/>
    </reaction>
</comment>
<reference evidence="16" key="1">
    <citation type="submission" date="2018-02" db="EMBL/GenBank/DDBJ databases">
        <authorList>
            <person name="Holder M.E."/>
            <person name="Ajami N.J."/>
            <person name="Petrosino J.F."/>
        </authorList>
    </citation>
    <scope>NUCLEOTIDE SEQUENCE [LARGE SCALE GENOMIC DNA]</scope>
    <source>
        <strain evidence="16">CCUG 47711</strain>
    </source>
</reference>
<feature type="binding site" evidence="12">
    <location>
        <position position="549"/>
    </location>
    <ligand>
        <name>Zn(2+)</name>
        <dbReference type="ChEBI" id="CHEBI:29105"/>
        <label>2</label>
    </ligand>
</feature>
<feature type="binding site" evidence="12">
    <location>
        <position position="537"/>
    </location>
    <ligand>
        <name>Zn(2+)</name>
        <dbReference type="ChEBI" id="CHEBI:29105"/>
        <label>1</label>
    </ligand>
</feature>
<keyword evidence="9 12" id="KW-0238">DNA-binding</keyword>
<dbReference type="Pfam" id="PF18074">
    <property type="entry name" value="PriA_C"/>
    <property type="match status" value="1"/>
</dbReference>
<dbReference type="GO" id="GO:0006269">
    <property type="term" value="P:DNA replication, synthesis of primer"/>
    <property type="evidence" value="ECO:0007669"/>
    <property type="project" value="UniProtKB-KW"/>
</dbReference>
<comment type="cofactor">
    <cofactor evidence="12">
        <name>Zn(2+)</name>
        <dbReference type="ChEBI" id="CHEBI:29105"/>
    </cofactor>
    <text evidence="12">Binds 2 zinc ions per subunit.</text>
</comment>
<dbReference type="RefSeq" id="WP_106012162.1">
    <property type="nucleotide sequence ID" value="NZ_CP027226.1"/>
</dbReference>
<dbReference type="FunFam" id="3.40.50.300:FF:000489">
    <property type="entry name" value="Primosome assembly protein PriA"/>
    <property type="match status" value="1"/>
</dbReference>
<dbReference type="GO" id="GO:0005524">
    <property type="term" value="F:ATP binding"/>
    <property type="evidence" value="ECO:0007669"/>
    <property type="project" value="UniProtKB-UniRule"/>
</dbReference>
<dbReference type="GO" id="GO:0008270">
    <property type="term" value="F:zinc ion binding"/>
    <property type="evidence" value="ECO:0007669"/>
    <property type="project" value="UniProtKB-UniRule"/>
</dbReference>
<keyword evidence="4 12" id="KW-0547">Nucleotide-binding</keyword>
<dbReference type="Proteomes" id="UP000237947">
    <property type="component" value="Chromosome"/>
</dbReference>
<dbReference type="InterPro" id="IPR005259">
    <property type="entry name" value="PriA"/>
</dbReference>
<dbReference type="PROSITE" id="PS51192">
    <property type="entry name" value="HELICASE_ATP_BIND_1"/>
    <property type="match status" value="1"/>
</dbReference>
<comment type="function">
    <text evidence="12">Initiates the restart of stalled replication forks, which reloads the replicative helicase on sites other than the origin of replication. Recognizes and binds to abandoned replication forks and remodels them to uncover a helicase loading site. Promotes assembly of the primosome at these replication forks.</text>
</comment>
<dbReference type="HAMAP" id="MF_00983">
    <property type="entry name" value="PriA"/>
    <property type="match status" value="1"/>
</dbReference>
<dbReference type="PANTHER" id="PTHR30580">
    <property type="entry name" value="PRIMOSOMAL PROTEIN N"/>
    <property type="match status" value="1"/>
</dbReference>
<dbReference type="Gene3D" id="3.40.50.300">
    <property type="entry name" value="P-loop containing nucleotide triphosphate hydrolases"/>
    <property type="match status" value="2"/>
</dbReference>
<keyword evidence="7 12" id="KW-0862">Zinc</keyword>
<evidence type="ECO:0000256" key="4">
    <source>
        <dbReference type="ARBA" id="ARBA00022741"/>
    </source>
</evidence>
<dbReference type="GO" id="GO:0006302">
    <property type="term" value="P:double-strand break repair"/>
    <property type="evidence" value="ECO:0007669"/>
    <property type="project" value="InterPro"/>
</dbReference>
<dbReference type="InterPro" id="IPR041236">
    <property type="entry name" value="PriA_C"/>
</dbReference>
<dbReference type="GO" id="GO:0016887">
    <property type="term" value="F:ATP hydrolysis activity"/>
    <property type="evidence" value="ECO:0007669"/>
    <property type="project" value="RHEA"/>
</dbReference>
<dbReference type="InterPro" id="IPR001650">
    <property type="entry name" value="Helicase_C-like"/>
</dbReference>
<evidence type="ECO:0000256" key="5">
    <source>
        <dbReference type="ARBA" id="ARBA00022801"/>
    </source>
</evidence>
<evidence type="ECO:0000256" key="9">
    <source>
        <dbReference type="ARBA" id="ARBA00023125"/>
    </source>
</evidence>
<dbReference type="SUPFAM" id="SSF52540">
    <property type="entry name" value="P-loop containing nucleoside triphosphate hydrolases"/>
    <property type="match status" value="2"/>
</dbReference>
<keyword evidence="10 12" id="KW-0413">Isomerase</keyword>
<dbReference type="Pfam" id="PF17764">
    <property type="entry name" value="PriA_3primeBD"/>
    <property type="match status" value="1"/>
</dbReference>
<evidence type="ECO:0000313" key="16">
    <source>
        <dbReference type="Proteomes" id="UP000237947"/>
    </source>
</evidence>
<dbReference type="InterPro" id="IPR027417">
    <property type="entry name" value="P-loop_NTPase"/>
</dbReference>
<keyword evidence="8 12" id="KW-0067">ATP-binding</keyword>
<dbReference type="KEGG" id="fsa:C5Q98_02540"/>
<keyword evidence="3 12" id="KW-0479">Metal-binding</keyword>
<dbReference type="AlphaFoldDB" id="A0A2S0KMD8"/>
<sequence length="832" mass="94341">MSKFVKIFLRKALSSFDRIYTYKVPETMLEDISIGRRVLIPFGKGDRFNEAFIFSILNLKESSEAEKLGDKIKSLAAVLDKGPLLSNMQIKLLAQMKQLYSCTYGQAASLMLPAGFNLQLAEIITITDLGLDELDDTFIEIALEISKKKNKFELSKFKFNLDDFLLKSYKRNDLISLAKDGLININLSSDQKIKRKSNEHVKLINREEAISLFEDSALGSIQQDSIIEYLISFETASTQEIIQNCNVKRNSLKTLESKGLIEFFHKEISTDDIEVDSFDPELLPKNFNVVSDNDLSQEQINAIASINSSINNRLNKEFLLYGITGSGKTEVYIRAVRNCLSKGQKAILLVPEIGLTPQMVGQFNLHFPEKITVLHSGLSQRERFDSWEKIKAGDFEIVIGARSAIFSPLDNLGLIIIDEEQESSYASDMSPYYDARTIARLRSLNENVTLVLGSATPSLETFYRSLDGKAERLELSARAGMADLPPVEIIDLRQDWNTDTEGIISNHLFEAMQKTLNREEQVMLFLNRRGFASTVLCSECGQNIECPNCSITFTYHRDKNLLICHYCGTTEKLSKICKHCGEESIINYGFGTQKLEAICRKLFPEVDIFRIDQDTSTNSKKQAALFQKFRESKSSILIGTQMIAKGHNFPRLTLVGILNVDQMISRNDYQAAEHAFQLITQAAGRAGRADLPGKVYIQAFDVDNYAIQASSRHNYKEFVEQELNFRKALKYPPFSTLAHITISSENKNLTAQASRELYDIIEKTIIDNNLNDLIVLKPAPANLYKLQNRWRWNIIIKSNGEDQIKKLSSLWHKISLMKNNDLIRVSFRLDPA</sequence>
<dbReference type="EMBL" id="CP027226">
    <property type="protein sequence ID" value="AVM42177.1"/>
    <property type="molecule type" value="Genomic_DNA"/>
</dbReference>
<dbReference type="InterPro" id="IPR041222">
    <property type="entry name" value="PriA_3primeBD"/>
</dbReference>
<dbReference type="GO" id="GO:0006270">
    <property type="term" value="P:DNA replication initiation"/>
    <property type="evidence" value="ECO:0007669"/>
    <property type="project" value="TreeGrafter"/>
</dbReference>
<protein>
    <recommendedName>
        <fullName evidence="12">Replication restart protein PriA</fullName>
    </recommendedName>
    <alternativeName>
        <fullName evidence="12">ATP-dependent DNA helicase PriA</fullName>
        <ecNumber evidence="12">5.6.2.4</ecNumber>
    </alternativeName>
    <alternativeName>
        <fullName evidence="12">DNA 3'-5' helicase PriA</fullName>
    </alternativeName>
</protein>
<accession>A0A2S0KMD8</accession>
<evidence type="ECO:0000259" key="14">
    <source>
        <dbReference type="PROSITE" id="PS51194"/>
    </source>
</evidence>
<dbReference type="GO" id="GO:0003677">
    <property type="term" value="F:DNA binding"/>
    <property type="evidence" value="ECO:0007669"/>
    <property type="project" value="UniProtKB-UniRule"/>
</dbReference>
<dbReference type="Pfam" id="PF00271">
    <property type="entry name" value="Helicase_C"/>
    <property type="match status" value="1"/>
</dbReference>